<keyword evidence="9" id="KW-1185">Reference proteome</keyword>
<reference evidence="9" key="1">
    <citation type="submission" date="2017-06" db="EMBL/GenBank/DDBJ databases">
        <title>Genome analysis of Fimbriiglobus ruber SP5, the first member of the order Planctomycetales with confirmed chitinolytic capability.</title>
        <authorList>
            <person name="Ravin N.V."/>
            <person name="Rakitin A.L."/>
            <person name="Ivanova A.A."/>
            <person name="Beletsky A.V."/>
            <person name="Kulichevskaya I.S."/>
            <person name="Mardanov A.V."/>
            <person name="Dedysh S.N."/>
        </authorList>
    </citation>
    <scope>NUCLEOTIDE SEQUENCE [LARGE SCALE GENOMIC DNA]</scope>
    <source>
        <strain evidence="9">SP5</strain>
    </source>
</reference>
<dbReference type="AlphaFoldDB" id="A0A225E3F5"/>
<evidence type="ECO:0000259" key="7">
    <source>
        <dbReference type="PROSITE" id="PS50011"/>
    </source>
</evidence>
<gene>
    <name evidence="8" type="ORF">FRUB_01659</name>
</gene>
<dbReference type="PANTHER" id="PTHR43289">
    <property type="entry name" value="MITOGEN-ACTIVATED PROTEIN KINASE KINASE KINASE 20-RELATED"/>
    <property type="match status" value="1"/>
</dbReference>
<evidence type="ECO:0000256" key="5">
    <source>
        <dbReference type="SAM" id="MobiDB-lite"/>
    </source>
</evidence>
<proteinExistence type="predicted"/>
<dbReference type="SMART" id="SM00220">
    <property type="entry name" value="S_TKc"/>
    <property type="match status" value="1"/>
</dbReference>
<keyword evidence="1" id="KW-0808">Transferase</keyword>
<keyword evidence="4" id="KW-0067">ATP-binding</keyword>
<dbReference type="EMBL" id="NIDE01000002">
    <property type="protein sequence ID" value="OWK45328.1"/>
    <property type="molecule type" value="Genomic_DNA"/>
</dbReference>
<feature type="region of interest" description="Disordered" evidence="5">
    <location>
        <begin position="364"/>
        <end position="387"/>
    </location>
</feature>
<dbReference type="SUPFAM" id="SSF56112">
    <property type="entry name" value="Protein kinase-like (PK-like)"/>
    <property type="match status" value="1"/>
</dbReference>
<evidence type="ECO:0000256" key="6">
    <source>
        <dbReference type="SAM" id="Phobius"/>
    </source>
</evidence>
<dbReference type="GO" id="GO:0004674">
    <property type="term" value="F:protein serine/threonine kinase activity"/>
    <property type="evidence" value="ECO:0007669"/>
    <property type="project" value="UniProtKB-KW"/>
</dbReference>
<keyword evidence="3 8" id="KW-0418">Kinase</keyword>
<accession>A0A225E3F5</accession>
<protein>
    <submittedName>
        <fullName evidence="8">Serine/threonine protein kinase PrkC, regulator of stationary phase</fullName>
    </submittedName>
</protein>
<keyword evidence="8" id="KW-0723">Serine/threonine-protein kinase</keyword>
<evidence type="ECO:0000313" key="8">
    <source>
        <dbReference type="EMBL" id="OWK45328.1"/>
    </source>
</evidence>
<evidence type="ECO:0000256" key="1">
    <source>
        <dbReference type="ARBA" id="ARBA00022679"/>
    </source>
</evidence>
<evidence type="ECO:0000256" key="4">
    <source>
        <dbReference type="ARBA" id="ARBA00022840"/>
    </source>
</evidence>
<dbReference type="InterPro" id="IPR000719">
    <property type="entry name" value="Prot_kinase_dom"/>
</dbReference>
<comment type="caution">
    <text evidence="8">The sequence shown here is derived from an EMBL/GenBank/DDBJ whole genome shotgun (WGS) entry which is preliminary data.</text>
</comment>
<organism evidence="8 9">
    <name type="scientific">Fimbriiglobus ruber</name>
    <dbReference type="NCBI Taxonomy" id="1908690"/>
    <lineage>
        <taxon>Bacteria</taxon>
        <taxon>Pseudomonadati</taxon>
        <taxon>Planctomycetota</taxon>
        <taxon>Planctomycetia</taxon>
        <taxon>Gemmatales</taxon>
        <taxon>Gemmataceae</taxon>
        <taxon>Fimbriiglobus</taxon>
    </lineage>
</organism>
<feature type="compositionally biased region" description="Polar residues" evidence="5">
    <location>
        <begin position="376"/>
        <end position="386"/>
    </location>
</feature>
<name>A0A225E3F5_9BACT</name>
<evidence type="ECO:0000256" key="3">
    <source>
        <dbReference type="ARBA" id="ARBA00022777"/>
    </source>
</evidence>
<evidence type="ECO:0000313" key="9">
    <source>
        <dbReference type="Proteomes" id="UP000214646"/>
    </source>
</evidence>
<dbReference type="RefSeq" id="WP_088253070.1">
    <property type="nucleotide sequence ID" value="NZ_NIDE01000002.1"/>
</dbReference>
<sequence length="415" mass="45473">MPPRGDLKSVGEYDVLAKLGEGGAGVVYKARHRETEEVVAIKVLLPQQAADAVVLKRFEQEFRATSPLNHPNLIRGLDYIEADGTAFLIMEYVEGRSMGERLEFLGQYTAAEAVDLIAQIGSALDWLHDQGILHRDVKPDNIIVTADGVAKLTDLGLAKELLYDQSLTRTGSALGTPNFMAPEQFRDAKRVDRTSDIYSLAATFYQMVTGEIPFQSSSPFDAWQKKTKNDLAPARELVPDLPVHIDRAVRRAMSGNPRERPTSCAEFVRALSRPPESDSEPRVDLQWDRVPAFDSPSDADAWELVFEGGDAENPVRVDTAGIRQFLKNSNVKSGVGILARRRPIDPFNPLTRFPEFSDILSAMAGRTPGGPRSASPAGSKSGQTPSPAARTRLRLELVLLAAAIIFLIGVICLKL</sequence>
<keyword evidence="2" id="KW-0547">Nucleotide-binding</keyword>
<dbReference type="CDD" id="cd14014">
    <property type="entry name" value="STKc_PknB_like"/>
    <property type="match status" value="1"/>
</dbReference>
<evidence type="ECO:0000256" key="2">
    <source>
        <dbReference type="ARBA" id="ARBA00022741"/>
    </source>
</evidence>
<feature type="transmembrane region" description="Helical" evidence="6">
    <location>
        <begin position="393"/>
        <end position="413"/>
    </location>
</feature>
<dbReference type="InterPro" id="IPR011009">
    <property type="entry name" value="Kinase-like_dom_sf"/>
</dbReference>
<dbReference type="PROSITE" id="PS50011">
    <property type="entry name" value="PROTEIN_KINASE_DOM"/>
    <property type="match status" value="1"/>
</dbReference>
<dbReference type="Proteomes" id="UP000214646">
    <property type="component" value="Unassembled WGS sequence"/>
</dbReference>
<dbReference type="PROSITE" id="PS00108">
    <property type="entry name" value="PROTEIN_KINASE_ST"/>
    <property type="match status" value="1"/>
</dbReference>
<keyword evidence="6" id="KW-1133">Transmembrane helix</keyword>
<dbReference type="OrthoDB" id="6111975at2"/>
<dbReference type="Gene3D" id="3.30.200.20">
    <property type="entry name" value="Phosphorylase Kinase, domain 1"/>
    <property type="match status" value="1"/>
</dbReference>
<keyword evidence="6" id="KW-0812">Transmembrane</keyword>
<dbReference type="Gene3D" id="1.10.510.10">
    <property type="entry name" value="Transferase(Phosphotransferase) domain 1"/>
    <property type="match status" value="1"/>
</dbReference>
<keyword evidence="6" id="KW-0472">Membrane</keyword>
<dbReference type="Pfam" id="PF00069">
    <property type="entry name" value="Pkinase"/>
    <property type="match status" value="1"/>
</dbReference>
<feature type="domain" description="Protein kinase" evidence="7">
    <location>
        <begin position="13"/>
        <end position="283"/>
    </location>
</feature>
<dbReference type="GO" id="GO:0005524">
    <property type="term" value="F:ATP binding"/>
    <property type="evidence" value="ECO:0007669"/>
    <property type="project" value="UniProtKB-KW"/>
</dbReference>
<dbReference type="InterPro" id="IPR008271">
    <property type="entry name" value="Ser/Thr_kinase_AS"/>
</dbReference>
<dbReference type="PANTHER" id="PTHR43289:SF6">
    <property type="entry name" value="SERINE_THREONINE-PROTEIN KINASE NEKL-3"/>
    <property type="match status" value="1"/>
</dbReference>